<evidence type="ECO:0000256" key="6">
    <source>
        <dbReference type="RuleBase" id="RU003949"/>
    </source>
</evidence>
<keyword evidence="1 5" id="KW-0699">rRNA-binding</keyword>
<keyword evidence="3 5" id="KW-0689">Ribosomal protein</keyword>
<dbReference type="EMBL" id="KT007072">
    <property type="protein sequence ID" value="AKQ05351.1"/>
    <property type="molecule type" value="Genomic_DNA"/>
</dbReference>
<sequence length="122" mass="13223">MIQIRSILTVADNSGAKRASCIKVIGASNKMFAGVGDVVVVSIKESIPEAKVKKGEVARAVVVRTVKPIKRSDGSYIRFDDNSIVIITKDNEPVGTRIFGPVARELRAKKFMKIISLAPEVL</sequence>
<dbReference type="InterPro" id="IPR036853">
    <property type="entry name" value="Ribosomal_uL14_sf"/>
</dbReference>
<dbReference type="GO" id="GO:0006412">
    <property type="term" value="P:translation"/>
    <property type="evidence" value="ECO:0007669"/>
    <property type="project" value="UniProtKB-UniRule"/>
</dbReference>
<evidence type="ECO:0000256" key="2">
    <source>
        <dbReference type="ARBA" id="ARBA00022884"/>
    </source>
</evidence>
<dbReference type="GO" id="GO:0003735">
    <property type="term" value="F:structural constituent of ribosome"/>
    <property type="evidence" value="ECO:0007669"/>
    <property type="project" value="InterPro"/>
</dbReference>
<reference evidence="8" key="1">
    <citation type="journal article" date="2015" name="ISME J.">
        <title>Aquifer environment selects for microbial species cohorts in sediment and groundwater.</title>
        <authorList>
            <person name="Hug L.A."/>
            <person name="Thomas B.C."/>
            <person name="Brown C.T."/>
            <person name="Frischkorn K.R."/>
            <person name="Williams K.H."/>
            <person name="Tringe S.G."/>
            <person name="Banfield J.F."/>
        </authorList>
    </citation>
    <scope>NUCLEOTIDE SEQUENCE</scope>
</reference>
<evidence type="ECO:0000256" key="5">
    <source>
        <dbReference type="HAMAP-Rule" id="MF_01367"/>
    </source>
</evidence>
<dbReference type="Gene3D" id="2.40.150.20">
    <property type="entry name" value="Ribosomal protein L14"/>
    <property type="match status" value="1"/>
</dbReference>
<evidence type="ECO:0000256" key="4">
    <source>
        <dbReference type="ARBA" id="ARBA00023274"/>
    </source>
</evidence>
<evidence type="ECO:0000256" key="1">
    <source>
        <dbReference type="ARBA" id="ARBA00022730"/>
    </source>
</evidence>
<dbReference type="PROSITE" id="PS00049">
    <property type="entry name" value="RIBOSOMAL_L14"/>
    <property type="match status" value="1"/>
</dbReference>
<dbReference type="NCBIfam" id="TIGR01067">
    <property type="entry name" value="rplN_bact"/>
    <property type="match status" value="1"/>
</dbReference>
<dbReference type="PANTHER" id="PTHR11761">
    <property type="entry name" value="50S/60S RIBOSOMAL PROTEIN L14/L23"/>
    <property type="match status" value="1"/>
</dbReference>
<dbReference type="PANTHER" id="PTHR11761:SF3">
    <property type="entry name" value="LARGE RIBOSOMAL SUBUNIT PROTEIN UL14M"/>
    <property type="match status" value="1"/>
</dbReference>
<comment type="similarity">
    <text evidence="5 6">Belongs to the universal ribosomal protein uL14 family.</text>
</comment>
<dbReference type="InterPro" id="IPR019972">
    <property type="entry name" value="Ribosomal_uL14_CS"/>
</dbReference>
<keyword evidence="2 5" id="KW-0694">RNA-binding</keyword>
<gene>
    <name evidence="5 8" type="primary">rplN</name>
</gene>
<dbReference type="SMART" id="SM01374">
    <property type="entry name" value="Ribosomal_L14"/>
    <property type="match status" value="1"/>
</dbReference>
<evidence type="ECO:0000256" key="3">
    <source>
        <dbReference type="ARBA" id="ARBA00022980"/>
    </source>
</evidence>
<dbReference type="AlphaFoldDB" id="A0A0H4TBH5"/>
<dbReference type="SUPFAM" id="SSF50193">
    <property type="entry name" value="Ribosomal protein L14"/>
    <property type="match status" value="1"/>
</dbReference>
<name>A0A0H4TBH5_9DELT</name>
<dbReference type="CDD" id="cd00337">
    <property type="entry name" value="Ribosomal_uL14"/>
    <property type="match status" value="1"/>
</dbReference>
<keyword evidence="4 5" id="KW-0687">Ribonucleoprotein</keyword>
<dbReference type="InterPro" id="IPR005745">
    <property type="entry name" value="Ribosomal_uL14_bac-type"/>
</dbReference>
<organism evidence="8">
    <name type="scientific">uncultured delta proteobacterium Rifle_16ft_4_minimus_27247</name>
    <dbReference type="NCBI Taxonomy" id="1665177"/>
    <lineage>
        <taxon>Bacteria</taxon>
        <taxon>Deltaproteobacteria</taxon>
        <taxon>environmental samples</taxon>
    </lineage>
</organism>
<comment type="function">
    <text evidence="5 7">Binds to 23S rRNA. Forms part of two intersubunit bridges in the 70S ribosome.</text>
</comment>
<dbReference type="GO" id="GO:0070180">
    <property type="term" value="F:large ribosomal subunit rRNA binding"/>
    <property type="evidence" value="ECO:0007669"/>
    <property type="project" value="TreeGrafter"/>
</dbReference>
<evidence type="ECO:0000256" key="7">
    <source>
        <dbReference type="RuleBase" id="RU003950"/>
    </source>
</evidence>
<dbReference type="HAMAP" id="MF_01367">
    <property type="entry name" value="Ribosomal_uL14"/>
    <property type="match status" value="1"/>
</dbReference>
<dbReference type="Pfam" id="PF00238">
    <property type="entry name" value="Ribosomal_L14"/>
    <property type="match status" value="1"/>
</dbReference>
<dbReference type="GO" id="GO:0022625">
    <property type="term" value="C:cytosolic large ribosomal subunit"/>
    <property type="evidence" value="ECO:0007669"/>
    <property type="project" value="TreeGrafter"/>
</dbReference>
<comment type="subunit">
    <text evidence="5">Part of the 50S ribosomal subunit. Forms a cluster with proteins L3 and L19. In the 70S ribosome, L14 and L19 interact and together make contacts with the 16S rRNA in bridges B5 and B8.</text>
</comment>
<accession>A0A0H4TBH5</accession>
<dbReference type="InterPro" id="IPR000218">
    <property type="entry name" value="Ribosomal_uL14"/>
</dbReference>
<evidence type="ECO:0000313" key="8">
    <source>
        <dbReference type="EMBL" id="AKQ05351.1"/>
    </source>
</evidence>
<proteinExistence type="inferred from homology"/>
<dbReference type="FunFam" id="2.40.150.20:FF:000001">
    <property type="entry name" value="50S ribosomal protein L14"/>
    <property type="match status" value="1"/>
</dbReference>
<protein>
    <recommendedName>
        <fullName evidence="5">Large ribosomal subunit protein uL14</fullName>
    </recommendedName>
</protein>